<accession>A0AAE0W5E2</accession>
<proteinExistence type="predicted"/>
<gene>
    <name evidence="1" type="ORF">CHS0354_029167</name>
</gene>
<reference evidence="1" key="1">
    <citation type="journal article" date="2021" name="Genome Biol. Evol.">
        <title>A High-Quality Reference Genome for a Parasitic Bivalve with Doubly Uniparental Inheritance (Bivalvia: Unionida).</title>
        <authorList>
            <person name="Smith C.H."/>
        </authorList>
    </citation>
    <scope>NUCLEOTIDE SEQUENCE</scope>
    <source>
        <strain evidence="1">CHS0354</strain>
    </source>
</reference>
<evidence type="ECO:0000313" key="2">
    <source>
        <dbReference type="Proteomes" id="UP001195483"/>
    </source>
</evidence>
<reference evidence="1" key="2">
    <citation type="journal article" date="2021" name="Genome Biol. Evol.">
        <title>Developing a high-quality reference genome for a parasitic bivalve with doubly uniparental inheritance (Bivalvia: Unionida).</title>
        <authorList>
            <person name="Smith C.H."/>
        </authorList>
    </citation>
    <scope>NUCLEOTIDE SEQUENCE</scope>
    <source>
        <strain evidence="1">CHS0354</strain>
        <tissue evidence="1">Mantle</tissue>
    </source>
</reference>
<dbReference type="EMBL" id="JAEAOA010001749">
    <property type="protein sequence ID" value="KAK3602161.1"/>
    <property type="molecule type" value="Genomic_DNA"/>
</dbReference>
<keyword evidence="2" id="KW-1185">Reference proteome</keyword>
<reference evidence="1" key="3">
    <citation type="submission" date="2023-05" db="EMBL/GenBank/DDBJ databases">
        <authorList>
            <person name="Smith C.H."/>
        </authorList>
    </citation>
    <scope>NUCLEOTIDE SEQUENCE</scope>
    <source>
        <strain evidence="1">CHS0354</strain>
        <tissue evidence="1">Mantle</tissue>
    </source>
</reference>
<protein>
    <submittedName>
        <fullName evidence="1">Uncharacterized protein</fullName>
    </submittedName>
</protein>
<evidence type="ECO:0000313" key="1">
    <source>
        <dbReference type="EMBL" id="KAK3602161.1"/>
    </source>
</evidence>
<organism evidence="1 2">
    <name type="scientific">Potamilus streckersoni</name>
    <dbReference type="NCBI Taxonomy" id="2493646"/>
    <lineage>
        <taxon>Eukaryota</taxon>
        <taxon>Metazoa</taxon>
        <taxon>Spiralia</taxon>
        <taxon>Lophotrochozoa</taxon>
        <taxon>Mollusca</taxon>
        <taxon>Bivalvia</taxon>
        <taxon>Autobranchia</taxon>
        <taxon>Heteroconchia</taxon>
        <taxon>Palaeoheterodonta</taxon>
        <taxon>Unionida</taxon>
        <taxon>Unionoidea</taxon>
        <taxon>Unionidae</taxon>
        <taxon>Ambleminae</taxon>
        <taxon>Lampsilini</taxon>
        <taxon>Potamilus</taxon>
    </lineage>
</organism>
<dbReference type="AlphaFoldDB" id="A0AAE0W5E2"/>
<name>A0AAE0W5E2_9BIVA</name>
<comment type="caution">
    <text evidence="1">The sequence shown here is derived from an EMBL/GenBank/DDBJ whole genome shotgun (WGS) entry which is preliminary data.</text>
</comment>
<sequence>MLEEEVEGSLVEGVQEVSLVAVDEELQGKGEEEEFKDHQLAGQKFLKLLKPEIIS</sequence>
<dbReference type="Proteomes" id="UP001195483">
    <property type="component" value="Unassembled WGS sequence"/>
</dbReference>